<dbReference type="NCBIfam" id="NF033863">
    <property type="entry name" value="immun_TipC_fam"/>
    <property type="match status" value="1"/>
</dbReference>
<sequence length="115" mass="13505">MKKIIGILVCLLLVLSAGIYYYRNQPKNIFDEIYQETERTYRTNNILRKIDGFDIRAVWPSDGEYFKYTPFGNYKRESLSEGYTEIRIGFNFIRKSSIMSISFEKKSTRGQSCGL</sequence>
<dbReference type="InterPro" id="IPR048042">
    <property type="entry name" value="TipC-like"/>
</dbReference>
<evidence type="ECO:0000313" key="1">
    <source>
        <dbReference type="EMBL" id="RSJ23546.1"/>
    </source>
</evidence>
<protein>
    <submittedName>
        <fullName evidence="1">Uncharacterized protein</fullName>
    </submittedName>
</protein>
<reference evidence="1 2" key="1">
    <citation type="submission" date="2018-11" db="EMBL/GenBank/DDBJ databases">
        <title>Species Designations Belie Phenotypic and Genotypic Heterogeneity in Oral Streptococci.</title>
        <authorList>
            <person name="Velsko I."/>
        </authorList>
    </citation>
    <scope>NUCLEOTIDE SEQUENCE [LARGE SCALE GENOMIC DNA]</scope>
    <source>
        <strain evidence="1 2">KLC02</strain>
    </source>
</reference>
<accession>A0AAE8KBS1</accession>
<comment type="caution">
    <text evidence="1">The sequence shown here is derived from an EMBL/GenBank/DDBJ whole genome shotgun (WGS) entry which is preliminary data.</text>
</comment>
<dbReference type="EMBL" id="RJOO01000002">
    <property type="protein sequence ID" value="RSJ23546.1"/>
    <property type="molecule type" value="Genomic_DNA"/>
</dbReference>
<dbReference type="AlphaFoldDB" id="A0AAE8KBS1"/>
<name>A0AAE8KBS1_STRIT</name>
<proteinExistence type="predicted"/>
<organism evidence="1 2">
    <name type="scientific">Streptococcus intermedius</name>
    <dbReference type="NCBI Taxonomy" id="1338"/>
    <lineage>
        <taxon>Bacteria</taxon>
        <taxon>Bacillati</taxon>
        <taxon>Bacillota</taxon>
        <taxon>Bacilli</taxon>
        <taxon>Lactobacillales</taxon>
        <taxon>Streptococcaceae</taxon>
        <taxon>Streptococcus</taxon>
        <taxon>Streptococcus anginosus group</taxon>
    </lineage>
</organism>
<evidence type="ECO:0000313" key="2">
    <source>
        <dbReference type="Proteomes" id="UP000267137"/>
    </source>
</evidence>
<gene>
    <name evidence="1" type="ORF">D8827_03340</name>
</gene>
<dbReference type="Proteomes" id="UP000267137">
    <property type="component" value="Unassembled WGS sequence"/>
</dbReference>